<proteinExistence type="predicted"/>
<keyword evidence="3" id="KW-1185">Reference proteome</keyword>
<dbReference type="AlphaFoldDB" id="A0A917YK91"/>
<evidence type="ECO:0000313" key="3">
    <source>
        <dbReference type="Proteomes" id="UP000598196"/>
    </source>
</evidence>
<reference evidence="2 3" key="1">
    <citation type="journal article" date="2014" name="Int. J. Syst. Evol. Microbiol.">
        <title>Complete genome sequence of Corynebacterium casei LMG S-19264T (=DSM 44701T), isolated from a smear-ripened cheese.</title>
        <authorList>
            <consortium name="US DOE Joint Genome Institute (JGI-PGF)"/>
            <person name="Walter F."/>
            <person name="Albersmeier A."/>
            <person name="Kalinowski J."/>
            <person name="Ruckert C."/>
        </authorList>
    </citation>
    <scope>NUCLEOTIDE SEQUENCE [LARGE SCALE GENOMIC DNA]</scope>
    <source>
        <strain evidence="2 3">CGMCC 1.7029</strain>
    </source>
</reference>
<gene>
    <name evidence="2" type="ORF">GCM10010991_24510</name>
</gene>
<sequence length="173" mass="18817">MATRLTDSINTSAEIAEAAALPCGGAVHCDPDTPPSAELQPLPPALSRQPVEEKSEAQWAYERLILYIRNFESQLDARHEIAMGFAGGEAGILRIEGLGYFDPDIVTFYGQDEDGQKMQLVQHVTQLNVALRAVPRAQPEEPARRIGFRLAREWDEQEGNIALPDAPAGPAGA</sequence>
<evidence type="ECO:0000256" key="1">
    <source>
        <dbReference type="SAM" id="MobiDB-lite"/>
    </source>
</evidence>
<organism evidence="2 3">
    <name type="scientific">Gemmobacter aquaticus</name>
    <dbReference type="NCBI Taxonomy" id="490185"/>
    <lineage>
        <taxon>Bacteria</taxon>
        <taxon>Pseudomonadati</taxon>
        <taxon>Pseudomonadota</taxon>
        <taxon>Alphaproteobacteria</taxon>
        <taxon>Rhodobacterales</taxon>
        <taxon>Paracoccaceae</taxon>
        <taxon>Gemmobacter</taxon>
    </lineage>
</organism>
<comment type="caution">
    <text evidence="2">The sequence shown here is derived from an EMBL/GenBank/DDBJ whole genome shotgun (WGS) entry which is preliminary data.</text>
</comment>
<accession>A0A917YK91</accession>
<dbReference type="Proteomes" id="UP000598196">
    <property type="component" value="Unassembled WGS sequence"/>
</dbReference>
<dbReference type="InterPro" id="IPR046171">
    <property type="entry name" value="DUF6173"/>
</dbReference>
<name>A0A917YK91_9RHOB</name>
<protein>
    <submittedName>
        <fullName evidence="2">Uncharacterized protein</fullName>
    </submittedName>
</protein>
<dbReference type="EMBL" id="BMLP01000004">
    <property type="protein sequence ID" value="GGO34138.1"/>
    <property type="molecule type" value="Genomic_DNA"/>
</dbReference>
<feature type="region of interest" description="Disordered" evidence="1">
    <location>
        <begin position="30"/>
        <end position="50"/>
    </location>
</feature>
<dbReference type="Pfam" id="PF19670">
    <property type="entry name" value="DUF6173"/>
    <property type="match status" value="1"/>
</dbReference>
<evidence type="ECO:0000313" key="2">
    <source>
        <dbReference type="EMBL" id="GGO34138.1"/>
    </source>
</evidence>